<gene>
    <name evidence="1" type="ORF">GUJ93_ZPchr0009g240</name>
</gene>
<name>A0A8J5RLL1_ZIZPA</name>
<reference evidence="1" key="2">
    <citation type="submission" date="2021-02" db="EMBL/GenBank/DDBJ databases">
        <authorList>
            <person name="Kimball J.A."/>
            <person name="Haas M.W."/>
            <person name="Macchietto M."/>
            <person name="Kono T."/>
            <person name="Duquette J."/>
            <person name="Shao M."/>
        </authorList>
    </citation>
    <scope>NUCLEOTIDE SEQUENCE</scope>
    <source>
        <tissue evidence="1">Fresh leaf tissue</tissue>
    </source>
</reference>
<dbReference type="EMBL" id="JAAALK010000289">
    <property type="protein sequence ID" value="KAG8050907.1"/>
    <property type="molecule type" value="Genomic_DNA"/>
</dbReference>
<dbReference type="Proteomes" id="UP000729402">
    <property type="component" value="Unassembled WGS sequence"/>
</dbReference>
<protein>
    <submittedName>
        <fullName evidence="1">Uncharacterized protein</fullName>
    </submittedName>
</protein>
<keyword evidence="2" id="KW-1185">Reference proteome</keyword>
<comment type="caution">
    <text evidence="1">The sequence shown here is derived from an EMBL/GenBank/DDBJ whole genome shotgun (WGS) entry which is preliminary data.</text>
</comment>
<reference evidence="1" key="1">
    <citation type="journal article" date="2021" name="bioRxiv">
        <title>Whole Genome Assembly and Annotation of Northern Wild Rice, Zizania palustris L., Supports a Whole Genome Duplication in the Zizania Genus.</title>
        <authorList>
            <person name="Haas M."/>
            <person name="Kono T."/>
            <person name="Macchietto M."/>
            <person name="Millas R."/>
            <person name="McGilp L."/>
            <person name="Shao M."/>
            <person name="Duquette J."/>
            <person name="Hirsch C.N."/>
            <person name="Kimball J."/>
        </authorList>
    </citation>
    <scope>NUCLEOTIDE SEQUENCE</scope>
    <source>
        <tissue evidence="1">Fresh leaf tissue</tissue>
    </source>
</reference>
<organism evidence="1 2">
    <name type="scientific">Zizania palustris</name>
    <name type="common">Northern wild rice</name>
    <dbReference type="NCBI Taxonomy" id="103762"/>
    <lineage>
        <taxon>Eukaryota</taxon>
        <taxon>Viridiplantae</taxon>
        <taxon>Streptophyta</taxon>
        <taxon>Embryophyta</taxon>
        <taxon>Tracheophyta</taxon>
        <taxon>Spermatophyta</taxon>
        <taxon>Magnoliopsida</taxon>
        <taxon>Liliopsida</taxon>
        <taxon>Poales</taxon>
        <taxon>Poaceae</taxon>
        <taxon>BOP clade</taxon>
        <taxon>Oryzoideae</taxon>
        <taxon>Oryzeae</taxon>
        <taxon>Zizaniinae</taxon>
        <taxon>Zizania</taxon>
    </lineage>
</organism>
<proteinExistence type="predicted"/>
<sequence length="74" mass="8600">MLPKVLPPAFCDAPLNKELRHREALTTMAWLVQPFPSVEPDFLAATLAREFGLNSDDFTISHHYPKDFWINFFH</sequence>
<evidence type="ECO:0000313" key="1">
    <source>
        <dbReference type="EMBL" id="KAG8050907.1"/>
    </source>
</evidence>
<evidence type="ECO:0000313" key="2">
    <source>
        <dbReference type="Proteomes" id="UP000729402"/>
    </source>
</evidence>
<accession>A0A8J5RLL1</accession>
<dbReference type="AlphaFoldDB" id="A0A8J5RLL1"/>